<dbReference type="Pfam" id="PF19645">
    <property type="entry name" value="DUF6148"/>
    <property type="match status" value="1"/>
</dbReference>
<name>A0ABW9U0R8_9BACL</name>
<organism evidence="1 2">
    <name type="scientific">Paenibacillus anseongense</name>
    <dbReference type="NCBI Taxonomy" id="2682845"/>
    <lineage>
        <taxon>Bacteria</taxon>
        <taxon>Bacillati</taxon>
        <taxon>Bacillota</taxon>
        <taxon>Bacilli</taxon>
        <taxon>Bacillales</taxon>
        <taxon>Paenibacillaceae</taxon>
        <taxon>Paenibacillus</taxon>
    </lineage>
</organism>
<keyword evidence="2" id="KW-1185">Reference proteome</keyword>
<comment type="caution">
    <text evidence="1">The sequence shown here is derived from an EMBL/GenBank/DDBJ whole genome shotgun (WGS) entry which is preliminary data.</text>
</comment>
<dbReference type="InterPro" id="IPR046146">
    <property type="entry name" value="DUF6148"/>
</dbReference>
<protein>
    <submittedName>
        <fullName evidence="1">Uncharacterized protein</fullName>
    </submittedName>
</protein>
<gene>
    <name evidence="1" type="ORF">GON05_03445</name>
</gene>
<sequence length="74" mass="8137">MAVTQEQAQTQLDAWMAASLAVSTGQSYKIGSRELVRANISEIQKQIIFWQNQVSKATSGRTGARVMAAVPRDR</sequence>
<evidence type="ECO:0000313" key="2">
    <source>
        <dbReference type="Proteomes" id="UP000467637"/>
    </source>
</evidence>
<evidence type="ECO:0000313" key="1">
    <source>
        <dbReference type="EMBL" id="MVQ33699.1"/>
    </source>
</evidence>
<dbReference type="RefSeq" id="WP_157317819.1">
    <property type="nucleotide sequence ID" value="NZ_WSEM01000004.1"/>
</dbReference>
<accession>A0ABW9U0R8</accession>
<reference evidence="1 2" key="1">
    <citation type="submission" date="2019-12" db="EMBL/GenBank/DDBJ databases">
        <authorList>
            <person name="Huq M.A."/>
        </authorList>
    </citation>
    <scope>NUCLEOTIDE SEQUENCE [LARGE SCALE GENOMIC DNA]</scope>
    <source>
        <strain evidence="1 2">MAH-34</strain>
    </source>
</reference>
<proteinExistence type="predicted"/>
<dbReference type="EMBL" id="WSEM01000004">
    <property type="protein sequence ID" value="MVQ33699.1"/>
    <property type="molecule type" value="Genomic_DNA"/>
</dbReference>
<dbReference type="Proteomes" id="UP000467637">
    <property type="component" value="Unassembled WGS sequence"/>
</dbReference>